<dbReference type="EMBL" id="JAGMUX010000010">
    <property type="protein sequence ID" value="KAH7247529.1"/>
    <property type="molecule type" value="Genomic_DNA"/>
</dbReference>
<evidence type="ECO:0000313" key="3">
    <source>
        <dbReference type="Proteomes" id="UP000720189"/>
    </source>
</evidence>
<feature type="region of interest" description="Disordered" evidence="1">
    <location>
        <begin position="109"/>
        <end position="132"/>
    </location>
</feature>
<evidence type="ECO:0000313" key="2">
    <source>
        <dbReference type="EMBL" id="KAH7247529.1"/>
    </source>
</evidence>
<dbReference type="Pfam" id="PF12013">
    <property type="entry name" value="OrsD"/>
    <property type="match status" value="1"/>
</dbReference>
<name>A0A9P9KC18_FUSRE</name>
<dbReference type="Proteomes" id="UP000720189">
    <property type="component" value="Unassembled WGS sequence"/>
</dbReference>
<dbReference type="OrthoDB" id="4982631at2759"/>
<reference evidence="2" key="1">
    <citation type="journal article" date="2021" name="Nat. Commun.">
        <title>Genetic determinants of endophytism in the Arabidopsis root mycobiome.</title>
        <authorList>
            <person name="Mesny F."/>
            <person name="Miyauchi S."/>
            <person name="Thiergart T."/>
            <person name="Pickel B."/>
            <person name="Atanasova L."/>
            <person name="Karlsson M."/>
            <person name="Huettel B."/>
            <person name="Barry K.W."/>
            <person name="Haridas S."/>
            <person name="Chen C."/>
            <person name="Bauer D."/>
            <person name="Andreopoulos W."/>
            <person name="Pangilinan J."/>
            <person name="LaButti K."/>
            <person name="Riley R."/>
            <person name="Lipzen A."/>
            <person name="Clum A."/>
            <person name="Drula E."/>
            <person name="Henrissat B."/>
            <person name="Kohler A."/>
            <person name="Grigoriev I.V."/>
            <person name="Martin F.M."/>
            <person name="Hacquard S."/>
        </authorList>
    </citation>
    <scope>NUCLEOTIDE SEQUENCE</scope>
    <source>
        <strain evidence="2">MPI-CAGE-AT-0023</strain>
    </source>
</reference>
<organism evidence="2 3">
    <name type="scientific">Fusarium redolens</name>
    <dbReference type="NCBI Taxonomy" id="48865"/>
    <lineage>
        <taxon>Eukaryota</taxon>
        <taxon>Fungi</taxon>
        <taxon>Dikarya</taxon>
        <taxon>Ascomycota</taxon>
        <taxon>Pezizomycotina</taxon>
        <taxon>Sordariomycetes</taxon>
        <taxon>Hypocreomycetidae</taxon>
        <taxon>Hypocreales</taxon>
        <taxon>Nectriaceae</taxon>
        <taxon>Fusarium</taxon>
        <taxon>Fusarium redolens species complex</taxon>
    </lineage>
</organism>
<dbReference type="InterPro" id="IPR022698">
    <property type="entry name" value="OrsD"/>
</dbReference>
<dbReference type="AlphaFoldDB" id="A0A9P9KC18"/>
<gene>
    <name evidence="2" type="ORF">BKA55DRAFT_572178</name>
</gene>
<proteinExistence type="predicted"/>
<dbReference type="GeneID" id="70223078"/>
<dbReference type="RefSeq" id="XP_046048112.1">
    <property type="nucleotide sequence ID" value="XM_046193124.1"/>
</dbReference>
<sequence>MANHTLLDNLHLFYDTGARLLICTRDSCQFALSNGPSRVTTYLRDKHNVSTEARKGLSQLLKSLSPRPLDPDSASTLADGTAEHDKLRVYEGFACINCQFRTINIQSIRRHQSNPPDDCGSKASPSRSSRRRDLDQQFECVYLQTWTTGSTRRYWIINRGGSMIRQVDSPAVQAHLRSVPTREFNRGKLPNEMTAAPPVAPADTTAFALQTPWLERTGWDRTYSNKDRREVLTALTRTFTSPGRREHYIGHGQLYGLDEDLVSPGEDEDRIACLVRLVDVMICRCEETARKTSRHTLCWLRSTKASSIYSKPFTLVQPSSSTKYRLLLKRCLAMVLRIYRLPPDKRFQVTGLALTRKQLQFLDAIWTHEALGGLATLEELAGRYLLCFRSR</sequence>
<protein>
    <submittedName>
        <fullName evidence="2">Uncharacterized protein</fullName>
    </submittedName>
</protein>
<accession>A0A9P9KC18</accession>
<keyword evidence="3" id="KW-1185">Reference proteome</keyword>
<evidence type="ECO:0000256" key="1">
    <source>
        <dbReference type="SAM" id="MobiDB-lite"/>
    </source>
</evidence>
<comment type="caution">
    <text evidence="2">The sequence shown here is derived from an EMBL/GenBank/DDBJ whole genome shotgun (WGS) entry which is preliminary data.</text>
</comment>